<dbReference type="AlphaFoldDB" id="A0A9P6J8V1"/>
<evidence type="ECO:0000259" key="3">
    <source>
        <dbReference type="PROSITE" id="PS50238"/>
    </source>
</evidence>
<feature type="compositionally biased region" description="Polar residues" evidence="2">
    <location>
        <begin position="49"/>
        <end position="83"/>
    </location>
</feature>
<feature type="compositionally biased region" description="Low complexity" evidence="2">
    <location>
        <begin position="22"/>
        <end position="42"/>
    </location>
</feature>
<dbReference type="InterPro" id="IPR008936">
    <property type="entry name" value="Rho_GTPase_activation_prot"/>
</dbReference>
<dbReference type="InterPro" id="IPR000198">
    <property type="entry name" value="RhoGAP_dom"/>
</dbReference>
<dbReference type="EMBL" id="JAAAHW010006259">
    <property type="protein sequence ID" value="KAF9963792.1"/>
    <property type="molecule type" value="Genomic_DNA"/>
</dbReference>
<feature type="region of interest" description="Disordered" evidence="2">
    <location>
        <begin position="844"/>
        <end position="869"/>
    </location>
</feature>
<dbReference type="OrthoDB" id="2422472at2759"/>
<evidence type="ECO:0000313" key="4">
    <source>
        <dbReference type="EMBL" id="KAF9963792.1"/>
    </source>
</evidence>
<reference evidence="4" key="1">
    <citation type="journal article" date="2020" name="Fungal Divers.">
        <title>Resolving the Mortierellaceae phylogeny through synthesis of multi-gene phylogenetics and phylogenomics.</title>
        <authorList>
            <person name="Vandepol N."/>
            <person name="Liber J."/>
            <person name="Desiro A."/>
            <person name="Na H."/>
            <person name="Kennedy M."/>
            <person name="Barry K."/>
            <person name="Grigoriev I.V."/>
            <person name="Miller A.N."/>
            <person name="O'Donnell K."/>
            <person name="Stajich J.E."/>
            <person name="Bonito G."/>
        </authorList>
    </citation>
    <scope>NUCLEOTIDE SEQUENCE</scope>
    <source>
        <strain evidence="4">MES-2147</strain>
    </source>
</reference>
<keyword evidence="5" id="KW-1185">Reference proteome</keyword>
<gene>
    <name evidence="4" type="ORF">BGZ65_011605</name>
</gene>
<feature type="region of interest" description="Disordered" evidence="2">
    <location>
        <begin position="1"/>
        <end position="83"/>
    </location>
</feature>
<dbReference type="SUPFAM" id="SSF48350">
    <property type="entry name" value="GTPase activation domain, GAP"/>
    <property type="match status" value="1"/>
</dbReference>
<organism evidence="4 5">
    <name type="scientific">Modicella reniformis</name>
    <dbReference type="NCBI Taxonomy" id="1440133"/>
    <lineage>
        <taxon>Eukaryota</taxon>
        <taxon>Fungi</taxon>
        <taxon>Fungi incertae sedis</taxon>
        <taxon>Mucoromycota</taxon>
        <taxon>Mortierellomycotina</taxon>
        <taxon>Mortierellomycetes</taxon>
        <taxon>Mortierellales</taxon>
        <taxon>Mortierellaceae</taxon>
        <taxon>Modicella</taxon>
    </lineage>
</organism>
<sequence>MPSLSFLIPTKMDGDKDVRPYSTHSTSSNGSGSTHSKSSGSNRPYSVPDSITSSTSGSTAHDTPNTTTSTHNNGPVRNISNLQRQVVNKNVNKNASKEPSKLQLKKALPLFPTDRTKGGNSIRNILKPVDVAMIDLMPIEYSHKIIMTCIEEIKLRGLKQPHLFRNPFYSPSVEAALKLFKDPAKKHLFSVKMMRSDTVGGLLITALSRTYPPLVPPHIQDMFRNPEGRYFFELLNMLPELNRFLFVEILDLCCDLVDNQVYNHLSHSKVSVYPGSCCFGLDQYMPTWDTRYLLTAEIKKTSNTFYHIIYAYREERDLSREELQQKLDDRNKILAERRLEALEREHGLEGAHNILKREFRIARGLPPDTPDVPEGLSDEREISLYADKNERVVADDAISMLNIHLDDGAADAAVVPKRTMKPVVKIQRKEYPEDSVESVLLDLRKSISVAAIEPYSSSGSSFAKPLPVSRFTSLTSRVPARGAPGCSSSTASKMARAKSIARSGSLVSNTYPVSPGDIFGISQHAIEQRELQNFLSIARTNKKRKSITSKRLLRWRSQNKPTRQLSCSSSSSSSISLSDAASITSAPPQGLTTATAPLCITRRHQMNPLQLKTNVGSSKRRVRTRQLRKEIEVYQTKGLTIEEALEQREIDMKKQRRREKRAKARAQVAAAETQVELERAAPVATVTMEEAEILEVFGYLTNQEFEEFIVLAGLTMQDVEQIREKASAAALNQTTEDIQSVNANPKPLPAETIHQAQSVVSNTIAKQEEAVAREALMSFGSAYSADSETTMWEGRPASIPHLTSMDLLIKNAAVIGDSDLRCYPVDSDHLSQAEAVIAQQDNLSEKKEVQEEHQQENQQGRSSEESTASTETIVGLVNSGMHYSQSSESQLFAKDITHDQVSNQQLPTPEVSPCIPQTTFEVSTIYMEDDDDENLQVPDVGKYGDNKSMEEQLSMNNIADEDEELRELLESMTEAERKEFMRLSRYDTTPLDSDMAIAGQ</sequence>
<keyword evidence="1" id="KW-0175">Coiled coil</keyword>
<comment type="caution">
    <text evidence="4">The sequence shown here is derived from an EMBL/GenBank/DDBJ whole genome shotgun (WGS) entry which is preliminary data.</text>
</comment>
<feature type="compositionally biased region" description="Basic and acidic residues" evidence="2">
    <location>
        <begin position="844"/>
        <end position="855"/>
    </location>
</feature>
<evidence type="ECO:0000256" key="1">
    <source>
        <dbReference type="SAM" id="Coils"/>
    </source>
</evidence>
<name>A0A9P6J8V1_9FUNG</name>
<protein>
    <recommendedName>
        <fullName evidence="3">Rho-GAP domain-containing protein</fullName>
    </recommendedName>
</protein>
<evidence type="ECO:0000313" key="5">
    <source>
        <dbReference type="Proteomes" id="UP000749646"/>
    </source>
</evidence>
<dbReference type="Gene3D" id="1.10.555.10">
    <property type="entry name" value="Rho GTPase activation protein"/>
    <property type="match status" value="1"/>
</dbReference>
<proteinExistence type="predicted"/>
<feature type="domain" description="Rho-GAP" evidence="3">
    <location>
        <begin position="134"/>
        <end position="305"/>
    </location>
</feature>
<dbReference type="PROSITE" id="PS50238">
    <property type="entry name" value="RHOGAP"/>
    <property type="match status" value="1"/>
</dbReference>
<evidence type="ECO:0000256" key="2">
    <source>
        <dbReference type="SAM" id="MobiDB-lite"/>
    </source>
</evidence>
<dbReference type="GO" id="GO:0007165">
    <property type="term" value="P:signal transduction"/>
    <property type="evidence" value="ECO:0007669"/>
    <property type="project" value="InterPro"/>
</dbReference>
<accession>A0A9P6J8V1</accession>
<feature type="coiled-coil region" evidence="1">
    <location>
        <begin position="645"/>
        <end position="681"/>
    </location>
</feature>
<dbReference type="Proteomes" id="UP000749646">
    <property type="component" value="Unassembled WGS sequence"/>
</dbReference>